<organism evidence="16 17">
    <name type="scientific">Anaeroselena agilis</name>
    <dbReference type="NCBI Taxonomy" id="3063788"/>
    <lineage>
        <taxon>Bacteria</taxon>
        <taxon>Bacillati</taxon>
        <taxon>Bacillota</taxon>
        <taxon>Negativicutes</taxon>
        <taxon>Acetonemataceae</taxon>
        <taxon>Anaeroselena</taxon>
    </lineage>
</organism>
<feature type="domain" description="Riboflavin kinase" evidence="15">
    <location>
        <begin position="182"/>
        <end position="306"/>
    </location>
</feature>
<dbReference type="EC" id="2.7.7.2" evidence="14"/>
<dbReference type="PANTHER" id="PTHR22749:SF6">
    <property type="entry name" value="RIBOFLAVIN KINASE"/>
    <property type="match status" value="1"/>
</dbReference>
<dbReference type="NCBIfam" id="TIGR00083">
    <property type="entry name" value="ribF"/>
    <property type="match status" value="1"/>
</dbReference>
<keyword evidence="11" id="KW-0511">Multifunctional enzyme</keyword>
<dbReference type="Gene3D" id="2.40.30.30">
    <property type="entry name" value="Riboflavin kinase-like"/>
    <property type="match status" value="1"/>
</dbReference>
<dbReference type="InterPro" id="IPR023468">
    <property type="entry name" value="Riboflavin_kinase"/>
</dbReference>
<evidence type="ECO:0000256" key="11">
    <source>
        <dbReference type="ARBA" id="ARBA00023268"/>
    </source>
</evidence>
<evidence type="ECO:0000256" key="13">
    <source>
        <dbReference type="ARBA" id="ARBA00049494"/>
    </source>
</evidence>
<dbReference type="InterPro" id="IPR023465">
    <property type="entry name" value="Riboflavin_kinase_dom_sf"/>
</dbReference>
<accession>A0ABU3NX04</accession>
<dbReference type="Gene3D" id="3.40.50.620">
    <property type="entry name" value="HUPs"/>
    <property type="match status" value="1"/>
</dbReference>
<dbReference type="RefSeq" id="WP_413779855.1">
    <property type="nucleotide sequence ID" value="NZ_JAUOZS010000001.1"/>
</dbReference>
<dbReference type="EC" id="2.7.1.26" evidence="14"/>
<evidence type="ECO:0000313" key="17">
    <source>
        <dbReference type="Proteomes" id="UP001254848"/>
    </source>
</evidence>
<evidence type="ECO:0000256" key="6">
    <source>
        <dbReference type="ARBA" id="ARBA00022695"/>
    </source>
</evidence>
<evidence type="ECO:0000256" key="5">
    <source>
        <dbReference type="ARBA" id="ARBA00022679"/>
    </source>
</evidence>
<proteinExistence type="inferred from homology"/>
<dbReference type="Pfam" id="PF06574">
    <property type="entry name" value="FAD_syn"/>
    <property type="match status" value="1"/>
</dbReference>
<dbReference type="GO" id="GO:0008531">
    <property type="term" value="F:riboflavin kinase activity"/>
    <property type="evidence" value="ECO:0007669"/>
    <property type="project" value="UniProtKB-EC"/>
</dbReference>
<dbReference type="SUPFAM" id="SSF52374">
    <property type="entry name" value="Nucleotidylyl transferase"/>
    <property type="match status" value="1"/>
</dbReference>
<evidence type="ECO:0000256" key="1">
    <source>
        <dbReference type="ARBA" id="ARBA00004726"/>
    </source>
</evidence>
<keyword evidence="5 14" id="KW-0808">Transferase</keyword>
<comment type="pathway">
    <text evidence="2 14">Cofactor biosynthesis; FMN biosynthesis; FMN from riboflavin (ATP route): step 1/1.</text>
</comment>
<dbReference type="NCBIfam" id="NF004160">
    <property type="entry name" value="PRK05627.1-3"/>
    <property type="match status" value="1"/>
</dbReference>
<evidence type="ECO:0000256" key="2">
    <source>
        <dbReference type="ARBA" id="ARBA00005201"/>
    </source>
</evidence>
<evidence type="ECO:0000256" key="14">
    <source>
        <dbReference type="PIRNR" id="PIRNR004491"/>
    </source>
</evidence>
<comment type="caution">
    <text evidence="16">The sequence shown here is derived from an EMBL/GenBank/DDBJ whole genome shotgun (WGS) entry which is preliminary data.</text>
</comment>
<keyword evidence="6 14" id="KW-0548">Nucleotidyltransferase</keyword>
<dbReference type="InterPro" id="IPR014729">
    <property type="entry name" value="Rossmann-like_a/b/a_fold"/>
</dbReference>
<comment type="catalytic activity">
    <reaction evidence="12 14">
        <text>riboflavin + ATP = FMN + ADP + H(+)</text>
        <dbReference type="Rhea" id="RHEA:14357"/>
        <dbReference type="ChEBI" id="CHEBI:15378"/>
        <dbReference type="ChEBI" id="CHEBI:30616"/>
        <dbReference type="ChEBI" id="CHEBI:57986"/>
        <dbReference type="ChEBI" id="CHEBI:58210"/>
        <dbReference type="ChEBI" id="CHEBI:456216"/>
        <dbReference type="EC" id="2.7.1.26"/>
    </reaction>
</comment>
<keyword evidence="9 14" id="KW-0274">FAD</keyword>
<sequence>MEVYSRLSDIRGRFANSAVALGTFDGVHVGHQQIISRAVACARKSGGASIVFTFSNHPLSVIDPDRSPPLLVTAAYREELIAALGADVLLSVAFDHALLELSPAAFIDLLVDNLRPSCIVVGPNYSFGHRGEGTPEMLADAGRIRGFEVVVPPAVTKDGTVVSSTLIRQLILAGEVAAASPLLGRPFRVSGTVSRGEGRGRTLGFPTANITAAAGQIVPADGVYAVSVSTGDASYRGVANIGDNPTFKGKARSIEAHLLGFAGDLYGRTIAVDFLAKLRDEQTFAGAEELKDQIGRDIAAAERFFK</sequence>
<keyword evidence="8 14" id="KW-0418">Kinase</keyword>
<dbReference type="InterPro" id="IPR015864">
    <property type="entry name" value="FAD_synthase"/>
</dbReference>
<evidence type="ECO:0000313" key="16">
    <source>
        <dbReference type="EMBL" id="MDT8901343.1"/>
    </source>
</evidence>
<reference evidence="16 17" key="1">
    <citation type="submission" date="2023-07" db="EMBL/GenBank/DDBJ databases">
        <title>The novel representative of Negativicutes class, Anaeroselena agilis gen. nov. sp. nov.</title>
        <authorList>
            <person name="Prokofeva M.I."/>
            <person name="Elcheninov A.G."/>
            <person name="Klyukina A."/>
            <person name="Kublanov I.V."/>
            <person name="Frolov E.N."/>
            <person name="Podosokorskaya O.A."/>
        </authorList>
    </citation>
    <scope>NUCLEOTIDE SEQUENCE [LARGE SCALE GENOMIC DNA]</scope>
    <source>
        <strain evidence="16 17">4137-cl</strain>
    </source>
</reference>
<evidence type="ECO:0000256" key="9">
    <source>
        <dbReference type="ARBA" id="ARBA00022827"/>
    </source>
</evidence>
<keyword evidence="4 14" id="KW-0288">FMN</keyword>
<dbReference type="InterPro" id="IPR015865">
    <property type="entry name" value="Riboflavin_kinase_bac/euk"/>
</dbReference>
<name>A0ABU3NX04_9FIRM</name>
<dbReference type="GO" id="GO:0003919">
    <property type="term" value="F:FMN adenylyltransferase activity"/>
    <property type="evidence" value="ECO:0007669"/>
    <property type="project" value="UniProtKB-EC"/>
</dbReference>
<keyword evidence="10 14" id="KW-0067">ATP-binding</keyword>
<comment type="pathway">
    <text evidence="1 14">Cofactor biosynthesis; FAD biosynthesis; FAD from FMN: step 1/1.</text>
</comment>
<comment type="catalytic activity">
    <reaction evidence="13 14">
        <text>FMN + ATP + H(+) = FAD + diphosphate</text>
        <dbReference type="Rhea" id="RHEA:17237"/>
        <dbReference type="ChEBI" id="CHEBI:15378"/>
        <dbReference type="ChEBI" id="CHEBI:30616"/>
        <dbReference type="ChEBI" id="CHEBI:33019"/>
        <dbReference type="ChEBI" id="CHEBI:57692"/>
        <dbReference type="ChEBI" id="CHEBI:58210"/>
        <dbReference type="EC" id="2.7.7.2"/>
    </reaction>
</comment>
<dbReference type="EMBL" id="JAUOZS010000001">
    <property type="protein sequence ID" value="MDT8901343.1"/>
    <property type="molecule type" value="Genomic_DNA"/>
</dbReference>
<evidence type="ECO:0000256" key="3">
    <source>
        <dbReference type="ARBA" id="ARBA00022630"/>
    </source>
</evidence>
<keyword evidence="3 14" id="KW-0285">Flavoprotein</keyword>
<evidence type="ECO:0000256" key="8">
    <source>
        <dbReference type="ARBA" id="ARBA00022777"/>
    </source>
</evidence>
<dbReference type="SUPFAM" id="SSF82114">
    <property type="entry name" value="Riboflavin kinase-like"/>
    <property type="match status" value="1"/>
</dbReference>
<keyword evidence="17" id="KW-1185">Reference proteome</keyword>
<comment type="similarity">
    <text evidence="14">Belongs to the ribF family.</text>
</comment>
<dbReference type="SMART" id="SM00904">
    <property type="entry name" value="Flavokinase"/>
    <property type="match status" value="1"/>
</dbReference>
<dbReference type="Pfam" id="PF01687">
    <property type="entry name" value="Flavokinase"/>
    <property type="match status" value="1"/>
</dbReference>
<evidence type="ECO:0000256" key="12">
    <source>
        <dbReference type="ARBA" id="ARBA00047880"/>
    </source>
</evidence>
<dbReference type="PANTHER" id="PTHR22749">
    <property type="entry name" value="RIBOFLAVIN KINASE/FMN ADENYLYLTRANSFERASE"/>
    <property type="match status" value="1"/>
</dbReference>
<dbReference type="Proteomes" id="UP001254848">
    <property type="component" value="Unassembled WGS sequence"/>
</dbReference>
<evidence type="ECO:0000256" key="7">
    <source>
        <dbReference type="ARBA" id="ARBA00022741"/>
    </source>
</evidence>
<dbReference type="NCBIfam" id="NF004162">
    <property type="entry name" value="PRK05627.1-5"/>
    <property type="match status" value="1"/>
</dbReference>
<evidence type="ECO:0000259" key="15">
    <source>
        <dbReference type="SMART" id="SM00904"/>
    </source>
</evidence>
<gene>
    <name evidence="16" type="ORF">Q4T40_08845</name>
</gene>
<dbReference type="PIRSF" id="PIRSF004491">
    <property type="entry name" value="FAD_Synth"/>
    <property type="match status" value="1"/>
</dbReference>
<evidence type="ECO:0000256" key="4">
    <source>
        <dbReference type="ARBA" id="ARBA00022643"/>
    </source>
</evidence>
<dbReference type="CDD" id="cd02064">
    <property type="entry name" value="FAD_synthetase_N"/>
    <property type="match status" value="1"/>
</dbReference>
<dbReference type="InterPro" id="IPR002606">
    <property type="entry name" value="Riboflavin_kinase_bac"/>
</dbReference>
<evidence type="ECO:0000256" key="10">
    <source>
        <dbReference type="ARBA" id="ARBA00022840"/>
    </source>
</evidence>
<protein>
    <recommendedName>
        <fullName evidence="14">Riboflavin biosynthesis protein</fullName>
    </recommendedName>
    <domain>
        <recommendedName>
            <fullName evidence="14">Riboflavin kinase</fullName>
            <ecNumber evidence="14">2.7.1.26</ecNumber>
        </recommendedName>
        <alternativeName>
            <fullName evidence="14">Flavokinase</fullName>
        </alternativeName>
    </domain>
    <domain>
        <recommendedName>
            <fullName evidence="14">FMN adenylyltransferase</fullName>
            <ecNumber evidence="14">2.7.7.2</ecNumber>
        </recommendedName>
        <alternativeName>
            <fullName evidence="14">FAD pyrophosphorylase</fullName>
        </alternativeName>
        <alternativeName>
            <fullName evidence="14">FAD synthase</fullName>
        </alternativeName>
    </domain>
</protein>
<keyword evidence="7 14" id="KW-0547">Nucleotide-binding</keyword>